<evidence type="ECO:0000313" key="5">
    <source>
        <dbReference type="EMBL" id="MBC3875481.1"/>
    </source>
</evidence>
<evidence type="ECO:0000256" key="1">
    <source>
        <dbReference type="ARBA" id="ARBA00023015"/>
    </source>
</evidence>
<dbReference type="SMART" id="SM00344">
    <property type="entry name" value="HTH_ASNC"/>
    <property type="match status" value="1"/>
</dbReference>
<feature type="domain" description="HTH asnC-type" evidence="4">
    <location>
        <begin position="1"/>
        <end position="72"/>
    </location>
</feature>
<dbReference type="InterPro" id="IPR019888">
    <property type="entry name" value="Tscrpt_reg_AsnC-like"/>
</dbReference>
<dbReference type="PANTHER" id="PTHR30154:SF55">
    <property type="entry name" value="HTH-TYPE TRANSCRIPTIONAL REGULATOR LRPB"/>
    <property type="match status" value="1"/>
</dbReference>
<dbReference type="InterPro" id="IPR036388">
    <property type="entry name" value="WH-like_DNA-bd_sf"/>
</dbReference>
<keyword evidence="3" id="KW-0804">Transcription</keyword>
<keyword evidence="1" id="KW-0805">Transcription regulation</keyword>
<dbReference type="Gene3D" id="1.10.10.10">
    <property type="entry name" value="Winged helix-like DNA-binding domain superfamily/Winged helix DNA-binding domain"/>
    <property type="match status" value="1"/>
</dbReference>
<dbReference type="SUPFAM" id="SSF46785">
    <property type="entry name" value="Winged helix' DNA-binding domain"/>
    <property type="match status" value="1"/>
</dbReference>
<dbReference type="EMBL" id="JACOGA010000019">
    <property type="protein sequence ID" value="MBC3875481.1"/>
    <property type="molecule type" value="Genomic_DNA"/>
</dbReference>
<sequence length="128" mass="14652">MNRAILHQLKQNSRKTWQQIGKEVHLTGQAVAARVLQMEDQGLITGYTLRQDNAERHFITVFMETSDFAGFELFLKNDTHIEAAYKVTGEGCYQLIFISQNTGDLEPFLNAMLSYGRYKVATAIRHIK</sequence>
<dbReference type="InterPro" id="IPR036390">
    <property type="entry name" value="WH_DNA-bd_sf"/>
</dbReference>
<dbReference type="Proteomes" id="UP000624279">
    <property type="component" value="Unassembled WGS sequence"/>
</dbReference>
<dbReference type="Pfam" id="PF13404">
    <property type="entry name" value="HTH_AsnC-type"/>
    <property type="match status" value="1"/>
</dbReference>
<gene>
    <name evidence="5" type="ORF">H8K55_17965</name>
</gene>
<dbReference type="SUPFAM" id="SSF54909">
    <property type="entry name" value="Dimeric alpha+beta barrel"/>
    <property type="match status" value="1"/>
</dbReference>
<comment type="caution">
    <text evidence="5">The sequence shown here is derived from an EMBL/GenBank/DDBJ whole genome shotgun (WGS) entry which is preliminary data.</text>
</comment>
<reference evidence="5 6" key="1">
    <citation type="submission" date="2020-08" db="EMBL/GenBank/DDBJ databases">
        <title>Novel species isolated from subtropical streams in China.</title>
        <authorList>
            <person name="Lu H."/>
        </authorList>
    </citation>
    <scope>NUCLEOTIDE SEQUENCE [LARGE SCALE GENOMIC DNA]</scope>
    <source>
        <strain evidence="5 6">LX15W</strain>
    </source>
</reference>
<evidence type="ECO:0000256" key="3">
    <source>
        <dbReference type="ARBA" id="ARBA00023163"/>
    </source>
</evidence>
<proteinExistence type="predicted"/>
<evidence type="ECO:0000313" key="6">
    <source>
        <dbReference type="Proteomes" id="UP000624279"/>
    </source>
</evidence>
<name>A0ABR6YFX4_9BURK</name>
<evidence type="ECO:0000259" key="4">
    <source>
        <dbReference type="PROSITE" id="PS50956"/>
    </source>
</evidence>
<dbReference type="RefSeq" id="WP_186943447.1">
    <property type="nucleotide sequence ID" value="NZ_JACOGA010000019.1"/>
</dbReference>
<keyword evidence="2" id="KW-0238">DNA-binding</keyword>
<protein>
    <submittedName>
        <fullName evidence="5">Lrp/AsnC family transcriptional regulator</fullName>
    </submittedName>
</protein>
<dbReference type="Gene3D" id="3.30.70.920">
    <property type="match status" value="1"/>
</dbReference>
<dbReference type="InterPro" id="IPR011008">
    <property type="entry name" value="Dimeric_a/b-barrel"/>
</dbReference>
<dbReference type="PANTHER" id="PTHR30154">
    <property type="entry name" value="LEUCINE-RESPONSIVE REGULATORY PROTEIN"/>
    <property type="match status" value="1"/>
</dbReference>
<keyword evidence="6" id="KW-1185">Reference proteome</keyword>
<dbReference type="InterPro" id="IPR000485">
    <property type="entry name" value="AsnC-type_HTH_dom"/>
</dbReference>
<evidence type="ECO:0000256" key="2">
    <source>
        <dbReference type="ARBA" id="ARBA00023125"/>
    </source>
</evidence>
<dbReference type="PROSITE" id="PS50956">
    <property type="entry name" value="HTH_ASNC_2"/>
    <property type="match status" value="1"/>
</dbReference>
<organism evidence="5 6">
    <name type="scientific">Undibacterium flavidum</name>
    <dbReference type="NCBI Taxonomy" id="2762297"/>
    <lineage>
        <taxon>Bacteria</taxon>
        <taxon>Pseudomonadati</taxon>
        <taxon>Pseudomonadota</taxon>
        <taxon>Betaproteobacteria</taxon>
        <taxon>Burkholderiales</taxon>
        <taxon>Oxalobacteraceae</taxon>
        <taxon>Undibacterium</taxon>
    </lineage>
</organism>
<accession>A0ABR6YFX4</accession>